<dbReference type="PANTHER" id="PTHR15977:SF15">
    <property type="entry name" value="CILIA- AND FLAGELLA-ASSOCIATED PROTEIN 46"/>
    <property type="match status" value="1"/>
</dbReference>
<feature type="region of interest" description="Disordered" evidence="1">
    <location>
        <begin position="1575"/>
        <end position="1609"/>
    </location>
</feature>
<evidence type="ECO:0000313" key="3">
    <source>
        <dbReference type="Proteomes" id="UP001146120"/>
    </source>
</evidence>
<dbReference type="InterPro" id="IPR057466">
    <property type="entry name" value="CFAP46_TPR"/>
</dbReference>
<name>A0AAV2YZQ0_9STRA</name>
<organism evidence="2 3">
    <name type="scientific">Lagenidium giganteum</name>
    <dbReference type="NCBI Taxonomy" id="4803"/>
    <lineage>
        <taxon>Eukaryota</taxon>
        <taxon>Sar</taxon>
        <taxon>Stramenopiles</taxon>
        <taxon>Oomycota</taxon>
        <taxon>Peronosporomycetes</taxon>
        <taxon>Pythiales</taxon>
        <taxon>Pythiaceae</taxon>
    </lineage>
</organism>
<reference evidence="2" key="2">
    <citation type="journal article" date="2023" name="Microbiol Resour">
        <title>Decontamination and Annotation of the Draft Genome Sequence of the Oomycete Lagenidium giganteum ARSEF 373.</title>
        <authorList>
            <person name="Morgan W.R."/>
            <person name="Tartar A."/>
        </authorList>
    </citation>
    <scope>NUCLEOTIDE SEQUENCE</scope>
    <source>
        <strain evidence="2">ARSEF 373</strain>
    </source>
</reference>
<dbReference type="Pfam" id="PF25439">
    <property type="entry name" value="TPR_CFAP46_N"/>
    <property type="match status" value="1"/>
</dbReference>
<evidence type="ECO:0008006" key="4">
    <source>
        <dbReference type="Google" id="ProtNLM"/>
    </source>
</evidence>
<feature type="region of interest" description="Disordered" evidence="1">
    <location>
        <begin position="906"/>
        <end position="938"/>
    </location>
</feature>
<feature type="compositionally biased region" description="Gly residues" evidence="1">
    <location>
        <begin position="1460"/>
        <end position="1475"/>
    </location>
</feature>
<gene>
    <name evidence="2" type="ORF">N0F65_001867</name>
</gene>
<protein>
    <recommendedName>
        <fullName evidence="4">Non-specific serine/threonine protein kinase</fullName>
    </recommendedName>
</protein>
<feature type="compositionally biased region" description="Low complexity" evidence="1">
    <location>
        <begin position="1476"/>
        <end position="1487"/>
    </location>
</feature>
<keyword evidence="3" id="KW-1185">Reference proteome</keyword>
<feature type="region of interest" description="Disordered" evidence="1">
    <location>
        <begin position="2314"/>
        <end position="2348"/>
    </location>
</feature>
<reference evidence="2" key="1">
    <citation type="submission" date="2022-11" db="EMBL/GenBank/DDBJ databases">
        <authorList>
            <person name="Morgan W.R."/>
            <person name="Tartar A."/>
        </authorList>
    </citation>
    <scope>NUCLEOTIDE SEQUENCE</scope>
    <source>
        <strain evidence="2">ARSEF 373</strain>
    </source>
</reference>
<feature type="compositionally biased region" description="Low complexity" evidence="1">
    <location>
        <begin position="1576"/>
        <end position="1604"/>
    </location>
</feature>
<evidence type="ECO:0000313" key="2">
    <source>
        <dbReference type="EMBL" id="DAZ99630.1"/>
    </source>
</evidence>
<feature type="region of interest" description="Disordered" evidence="1">
    <location>
        <begin position="1460"/>
        <end position="1492"/>
    </location>
</feature>
<dbReference type="GO" id="GO:0035082">
    <property type="term" value="P:axoneme assembly"/>
    <property type="evidence" value="ECO:0007669"/>
    <property type="project" value="InterPro"/>
</dbReference>
<dbReference type="GO" id="GO:0060294">
    <property type="term" value="P:cilium movement involved in cell motility"/>
    <property type="evidence" value="ECO:0007669"/>
    <property type="project" value="InterPro"/>
</dbReference>
<comment type="caution">
    <text evidence="2">The sequence shown here is derived from an EMBL/GenBank/DDBJ whole genome shotgun (WGS) entry which is preliminary data.</text>
</comment>
<sequence length="2954" mass="326211">MRQNTKISPMSATTLRKYLDLLYVNVRNEIKALLPQNFGLVLNGWTSNGGHFVAVMAIYDDPALEGFLKPNPDPTLTLAGVGQLFDHVLKTFPSMKDWLGPSANVVNDPTLESGIVMLIVGDRLTAAERNECTVFRSSDRCEVPILETSFAVQAFKKRKKASKQSFMFVAWVPPHCSAQSDVMALDRELRRLLQRAYLPEKDNEHAPKAGAQPEDDRVSVQDIYAQLTAIAEQSVVPSALVPGDCNLPELLILVAEAALHQRDFAIAGEAVMWYCCEARAKNQLYCRAMFVRARCEANDARRLTGANKLRRVLNALHFILLVLPIALDPKKRPSYDFLVYNASVNFWRTARGLMKKTTFQYLLPSLQTIIEALKMTNEKDVEWLIRLQLALVYAQVDGRQYANAAKTINDVVDVQLAPLIGDPQNESLRALYEEALRLQIHVGSLKDPECQKIIPNLKKTLSSTTIRRPQLLLKLQSLRSNAVPPEAVGPAILELFQDVTALTIPNLPTATEQELLAIVNALSSAQVDGIDGEILAKLAIFAATTNEVRLARCADVLLQLKGKNMPPRPRILHQVLKGVLQAVALVPSHIPVTRLSAKQRHKMLLQQRIETMKTLERALIAAKRLDDANLVETICVYVWNLALPLLQPKLRKNLIRLFELSIKVLEQLESLQLNLRVRMCLEAAKSDIMADFLAKAMNNVNQALSLDYGTLVTTATTTVALDDLTQHEDKWLKRPVDLHLFPLRRKLFDKLTLEDVEAPEDRLIQIVEQFRESKDSTQRRNLLEKGTTLVEEMMEQHTILKAAPAALVDFVLLSSDMSVLAWRELHDPVLARKIAEDTLRWFFGVTEPTGPSSAATGGVGNVLATSGLDKSIMMLEVDLRFVLVEVLAHTIKMQVDRMEKLRRQRQLAAEKEAARRTTHGSANVPPRTAATRSRQDRRKADEIEIEALLQFSKHMFVLGVNQPWTSTNSSATPDEVVDAERRRLEEQLVKMKRDILAHLTQALVVANRLGWVFSLENTCVYVWNYHFHIFRMLAMGALEASAIFPEFIAALETACSQIETLAQHVSANAIPGTMPGLDSESVNQETLANLSLGLAIVYEKQARQDKVIAVCDNFLKKKATLVSIMYLKKFAELKSRVQLLQNAKEIVPVENHNVLKVVGLVEAMEGVLAQATVAAANASAGVAPTAGQPTAQQLLEKAQGFFQKASTLWFTTAANELVEAQKQANHCLGAEEDSQQLELLIEVWIRLGCGAFRLQNFKLAIECVDNALAAIGHAHSDLTKAHQRWACVAEILFSRAVLALVSGESVALQLVVAAMEHLASAAAYGIHAVGAGAVLHTLGEVAWNALVRVLASWSADSNSNQQVDYYQAIVSKSREILQHFVSVRLFDHASALVGDLALLTLELCERSGQWKPAYDLCEEMLFHQTLGNAIMAAIPPLVQKEICTYHAIAGANLGSAGNAGDGSGAAGSGGSGGSSSSGNTTTHASNARMKDPDPLLQARILRRIAFSSSKHPGGQLKALSNAYKELDERPEPQAVALVDIAEWFHAHLFPRQEVDNYLLTASNILRACQAKAGAKAGSRNGGAMSAGGSNSSASGATGSASSNAAGGGRSAEPLPAYSPLWFTEQHIRIHTVLALNAPSLEDRWRHAKHALTQVHEAWHSIIDLVNEQELQDQYAKEVASATASGAPVFDFEQWKVNKPVKFDVPHRYHEWVTLYQQHEKSQQERFHQPWSSVFIASILPASKASLKSPVHHINQPTLFLACLETLAQVLRELACEELVVPIWCLFQFVRQTFVPQKVKTIDLWLDLTLALMSERLNLSVHLIPLQNALDCLQSQGAAILREISQLGRESRVITGSSDRRRQLILQTAHLDVVDKACQAVQLLVQFGYVRQGKVLLSLVDHACPDARVGLLHALHGLIHEKEGNLARAAEDLDRACATEPIGLYELTEWTVRWCDIQQKLRRSNNPAATTDDRVLQRVEQMERTVASAVLTNRCKLLAANVHTANRYLSRLGTSETASDGAPIDAIVALARLKVARAKLLVHRSNKPTSSTAVVGSASTGSMSREVAVTMAQSTDALLDQLAVSKTVFREATTLLHAIGSKIQLSRWTFEYANELMLAFPTTADVFAIDRWKEARQWMLEALYLHELARSRWLDSTLGMPSDEPTATGGVWSPRDSETATLKLQVAKLDLAIEGSSAIVQAQELTWYSYQAAERRNLVEQWLFDTAPKVQGVHGGDLASAMVQASSALALLRKSVLEEHAALAHAICLKAQRLALWHSGESKQKLLVQRMLWTHYSCQTARHATWVVCQSGLAASPPVPQPPPQQLQQPQQPQQQPQQQSHNGGEEAEAAPTFKPLEDLKDEVMDKQIAEVVALLQAYQRTALEKRHVELLQLTSFELCQWFGCRSPLESVKNLLYYQSTIVQTHMLHVYEQCASTKSVTRMHMGRVADIQRFHSNAAKNSLPFQLSQAHLDQQSDAWKRLSVNVPVDTIVQAILAPTRLVALQFSPDRCFLYAAMWVPMMDKNYAFARMECLDTAMDKLTHVIERIHAWRQNCNKLLLAYEEQHRGDDEFEWQVVDTEDSASQSRALLDPDALEKEFSSIIVDMNELFAPLFAHATIMAELRNETTAATPIILMVDPDLAPLPLEALTAFERAESITRELSIHVLHQRLQALKVQPFRREDIRCIVDPNRDDVALTPSDSTMVSLIQQLTRRAGAPFPSWKDAIEHTQLPSSTDWLHALIYRRGCGTLYLGGNRVTGTYVTPQQIAGLNISSSVHLLMLLDRCENATSARRQSKADSEKQLWQVELEEDPYATAILWTLSGVSTLVLNQHTTTFSANRRCAGHVLSHLGRGASVGKAIKRYADTLATSAAGVIPAPTPTSSSSTVGPGATAPAAASATAAAAPAGLNAGAAGASNGSPGGEMTPPTRYLRLKNRVRYNPIVYGLAHLALKSTE</sequence>
<dbReference type="InterPro" id="IPR039586">
    <property type="entry name" value="CFAP46"/>
</dbReference>
<feature type="compositionally biased region" description="Low complexity" evidence="1">
    <location>
        <begin position="2325"/>
        <end position="2339"/>
    </location>
</feature>
<proteinExistence type="predicted"/>
<accession>A0AAV2YZQ0</accession>
<evidence type="ECO:0000256" key="1">
    <source>
        <dbReference type="SAM" id="MobiDB-lite"/>
    </source>
</evidence>
<dbReference type="EMBL" id="DAKRPA010000079">
    <property type="protein sequence ID" value="DAZ99630.1"/>
    <property type="molecule type" value="Genomic_DNA"/>
</dbReference>
<dbReference type="PANTHER" id="PTHR15977">
    <property type="entry name" value="CILIA- AND FLAGELLA-ASSOCIATED PROTEIN 46"/>
    <property type="match status" value="1"/>
</dbReference>
<dbReference type="Proteomes" id="UP001146120">
    <property type="component" value="Unassembled WGS sequence"/>
</dbReference>